<evidence type="ECO:0000256" key="4">
    <source>
        <dbReference type="ARBA" id="ARBA00022741"/>
    </source>
</evidence>
<keyword evidence="5" id="KW-0067">ATP-binding</keyword>
<dbReference type="InterPro" id="IPR011009">
    <property type="entry name" value="Kinase-like_dom_sf"/>
</dbReference>
<dbReference type="EMBL" id="JARPOI010000009">
    <property type="protein sequence ID" value="KAJ9174003.1"/>
    <property type="molecule type" value="Genomic_DNA"/>
</dbReference>
<feature type="signal peptide" evidence="10">
    <location>
        <begin position="1"/>
        <end position="29"/>
    </location>
</feature>
<evidence type="ECO:0000313" key="13">
    <source>
        <dbReference type="Proteomes" id="UP001174677"/>
    </source>
</evidence>
<keyword evidence="9" id="KW-0812">Transmembrane</keyword>
<evidence type="ECO:0000256" key="3">
    <source>
        <dbReference type="ARBA" id="ARBA00022729"/>
    </source>
</evidence>
<dbReference type="EC" id="2.7.11.1" evidence="2"/>
<organism evidence="12 13">
    <name type="scientific">Hevea brasiliensis</name>
    <name type="common">Para rubber tree</name>
    <name type="synonym">Siphonia brasiliensis</name>
    <dbReference type="NCBI Taxonomy" id="3981"/>
    <lineage>
        <taxon>Eukaryota</taxon>
        <taxon>Viridiplantae</taxon>
        <taxon>Streptophyta</taxon>
        <taxon>Embryophyta</taxon>
        <taxon>Tracheophyta</taxon>
        <taxon>Spermatophyta</taxon>
        <taxon>Magnoliopsida</taxon>
        <taxon>eudicotyledons</taxon>
        <taxon>Gunneridae</taxon>
        <taxon>Pentapetalae</taxon>
        <taxon>rosids</taxon>
        <taxon>fabids</taxon>
        <taxon>Malpighiales</taxon>
        <taxon>Euphorbiaceae</taxon>
        <taxon>Crotonoideae</taxon>
        <taxon>Micrandreae</taxon>
        <taxon>Hevea</taxon>
    </lineage>
</organism>
<dbReference type="Pfam" id="PF07714">
    <property type="entry name" value="PK_Tyr_Ser-Thr"/>
    <property type="match status" value="1"/>
</dbReference>
<dbReference type="InterPro" id="IPR001245">
    <property type="entry name" value="Ser-Thr/Tyr_kinase_cat_dom"/>
</dbReference>
<feature type="chain" id="PRO_5045751640" description="non-specific serine/threonine protein kinase" evidence="10">
    <location>
        <begin position="30"/>
        <end position="625"/>
    </location>
</feature>
<evidence type="ECO:0000256" key="7">
    <source>
        <dbReference type="ARBA" id="ARBA00047899"/>
    </source>
</evidence>
<evidence type="ECO:0000256" key="10">
    <source>
        <dbReference type="SAM" id="SignalP"/>
    </source>
</evidence>
<keyword evidence="13" id="KW-1185">Reference proteome</keyword>
<feature type="transmembrane region" description="Helical" evidence="9">
    <location>
        <begin position="268"/>
        <end position="293"/>
    </location>
</feature>
<feature type="domain" description="Protein kinase" evidence="11">
    <location>
        <begin position="346"/>
        <end position="621"/>
    </location>
</feature>
<dbReference type="SUPFAM" id="SSF56112">
    <property type="entry name" value="Protein kinase-like (PK-like)"/>
    <property type="match status" value="1"/>
</dbReference>
<dbReference type="Proteomes" id="UP001174677">
    <property type="component" value="Chromosome 9"/>
</dbReference>
<dbReference type="InterPro" id="IPR025287">
    <property type="entry name" value="WAK_GUB"/>
</dbReference>
<proteinExistence type="predicted"/>
<comment type="catalytic activity">
    <reaction evidence="8">
        <text>L-seryl-[protein] + ATP = O-phospho-L-seryl-[protein] + ADP + H(+)</text>
        <dbReference type="Rhea" id="RHEA:17989"/>
        <dbReference type="Rhea" id="RHEA-COMP:9863"/>
        <dbReference type="Rhea" id="RHEA-COMP:11604"/>
        <dbReference type="ChEBI" id="CHEBI:15378"/>
        <dbReference type="ChEBI" id="CHEBI:29999"/>
        <dbReference type="ChEBI" id="CHEBI:30616"/>
        <dbReference type="ChEBI" id="CHEBI:83421"/>
        <dbReference type="ChEBI" id="CHEBI:456216"/>
        <dbReference type="EC" id="2.7.11.1"/>
    </reaction>
</comment>
<protein>
    <recommendedName>
        <fullName evidence="2">non-specific serine/threonine protein kinase</fullName>
        <ecNumber evidence="2">2.7.11.1</ecNumber>
    </recommendedName>
</protein>
<gene>
    <name evidence="12" type="ORF">P3X46_017078</name>
</gene>
<keyword evidence="4" id="KW-0547">Nucleotide-binding</keyword>
<dbReference type="Pfam" id="PF13947">
    <property type="entry name" value="GUB_WAK_bind"/>
    <property type="match status" value="1"/>
</dbReference>
<keyword evidence="9" id="KW-1133">Transmembrane helix</keyword>
<evidence type="ECO:0000256" key="5">
    <source>
        <dbReference type="ARBA" id="ARBA00022840"/>
    </source>
</evidence>
<dbReference type="PROSITE" id="PS50011">
    <property type="entry name" value="PROTEIN_KINASE_DOM"/>
    <property type="match status" value="1"/>
</dbReference>
<dbReference type="PANTHER" id="PTHR46008:SF20">
    <property type="entry name" value="PROTEIN KINASE DOMAIN-CONTAINING PROTEIN"/>
    <property type="match status" value="1"/>
</dbReference>
<comment type="caution">
    <text evidence="12">The sequence shown here is derived from an EMBL/GenBank/DDBJ whole genome shotgun (WGS) entry which is preliminary data.</text>
</comment>
<dbReference type="Pfam" id="PF14380">
    <property type="entry name" value="WAK_assoc"/>
    <property type="match status" value="1"/>
</dbReference>
<name>A0ABQ9M2B4_HEVBR</name>
<comment type="catalytic activity">
    <reaction evidence="7">
        <text>L-threonyl-[protein] + ATP = O-phospho-L-threonyl-[protein] + ADP + H(+)</text>
        <dbReference type="Rhea" id="RHEA:46608"/>
        <dbReference type="Rhea" id="RHEA-COMP:11060"/>
        <dbReference type="Rhea" id="RHEA-COMP:11605"/>
        <dbReference type="ChEBI" id="CHEBI:15378"/>
        <dbReference type="ChEBI" id="CHEBI:30013"/>
        <dbReference type="ChEBI" id="CHEBI:30616"/>
        <dbReference type="ChEBI" id="CHEBI:61977"/>
        <dbReference type="ChEBI" id="CHEBI:456216"/>
        <dbReference type="EC" id="2.7.11.1"/>
    </reaction>
</comment>
<dbReference type="Gene3D" id="1.10.510.10">
    <property type="entry name" value="Transferase(Phosphotransferase) domain 1"/>
    <property type="match status" value="1"/>
</dbReference>
<evidence type="ECO:0000256" key="2">
    <source>
        <dbReference type="ARBA" id="ARBA00012513"/>
    </source>
</evidence>
<dbReference type="InterPro" id="IPR000719">
    <property type="entry name" value="Prot_kinase_dom"/>
</dbReference>
<accession>A0ABQ9M2B4</accession>
<evidence type="ECO:0000256" key="8">
    <source>
        <dbReference type="ARBA" id="ARBA00048679"/>
    </source>
</evidence>
<keyword evidence="6" id="KW-0325">Glycoprotein</keyword>
<evidence type="ECO:0000256" key="1">
    <source>
        <dbReference type="ARBA" id="ARBA00004167"/>
    </source>
</evidence>
<keyword evidence="9" id="KW-0472">Membrane</keyword>
<dbReference type="InterPro" id="IPR032872">
    <property type="entry name" value="WAK_assoc_C"/>
</dbReference>
<dbReference type="PANTHER" id="PTHR46008">
    <property type="entry name" value="LEAF RUST 10 DISEASE-RESISTANCE LOCUS RECEPTOR-LIKE PROTEIN KINASE-LIKE 1.4"/>
    <property type="match status" value="1"/>
</dbReference>
<evidence type="ECO:0000256" key="9">
    <source>
        <dbReference type="SAM" id="Phobius"/>
    </source>
</evidence>
<dbReference type="Gene3D" id="3.30.200.20">
    <property type="entry name" value="Phosphorylase Kinase, domain 1"/>
    <property type="match status" value="1"/>
</dbReference>
<comment type="subcellular location">
    <subcellularLocation>
        <location evidence="1">Membrane</location>
        <topology evidence="1">Single-pass membrane protein</topology>
    </subcellularLocation>
</comment>
<sequence length="625" mass="70226">MGAPALLLPHVHSIIILFFLLVFVPISHCEDDEYYKQCFTPFQCGSLSNLSYPFLSDERPEFCGFQGFRLRCLEGPIPIITIKNQEFYVNFVNQSERVMTIARKDLSENVCPPDVAEIPNTTLKETLFSYVPELENVNLFYNCSNEVKMIPTPYKISCAVNDEQRDAFYATDELLRKWNQDPSDCNIRVEVPVPKVAVEQLSGGMEALRKVLREGFNVKYMFDTITVCHGCENSGGICGSNSSTSGFTCLCTDQSNSYTCPKGNDKNVGLNVGIAVGAAFVGGAIMCAIFYIYQRRHKRKTYAPSSFVSQSTTSYFSSNSDTEKGGLYFGVFLFTYAELEEATNNFDSAKELGDRRFGTVYYGKLRDGRAVAVKRLYENNYKRVDQFMNEVKILTRLRHQHLASLYGCTSRHSGELLLVSEYIPNGTVADHLHGQRAKPGALPWQTRMKISVETASALAYLHASDIIHCDVQTNNILLDNKFCVKVTNFGLSRLFPVDVTHASTAPLGTPGYVDPEYHECYQLTDKSDVYSFGVVLIELISSMPAVDFTRHPREINLSNMAINKIQSRALHELVDHNLGFELDYAIRRMVTAVAELAFQCLQAEKETRPSMENVLEALKEIQSKG</sequence>
<evidence type="ECO:0000313" key="12">
    <source>
        <dbReference type="EMBL" id="KAJ9174003.1"/>
    </source>
</evidence>
<reference evidence="12" key="1">
    <citation type="journal article" date="2023" name="Plant Biotechnol. J.">
        <title>Chromosome-level wild Hevea brasiliensis genome provides new tools for genomic-assisted breeding and valuable loci to elevate rubber yield.</title>
        <authorList>
            <person name="Cheng H."/>
            <person name="Song X."/>
            <person name="Hu Y."/>
            <person name="Wu T."/>
            <person name="Yang Q."/>
            <person name="An Z."/>
            <person name="Feng S."/>
            <person name="Deng Z."/>
            <person name="Wu W."/>
            <person name="Zeng X."/>
            <person name="Tu M."/>
            <person name="Wang X."/>
            <person name="Huang H."/>
        </authorList>
    </citation>
    <scope>NUCLEOTIDE SEQUENCE</scope>
    <source>
        <strain evidence="12">MT/VB/25A 57/8</strain>
    </source>
</reference>
<evidence type="ECO:0000259" key="11">
    <source>
        <dbReference type="PROSITE" id="PS50011"/>
    </source>
</evidence>
<evidence type="ECO:0000256" key="6">
    <source>
        <dbReference type="ARBA" id="ARBA00023180"/>
    </source>
</evidence>
<keyword evidence="3 10" id="KW-0732">Signal</keyword>